<dbReference type="SUPFAM" id="SSF57277">
    <property type="entry name" value="Granulin repeat"/>
    <property type="match status" value="1"/>
</dbReference>
<evidence type="ECO:0000256" key="1">
    <source>
        <dbReference type="SAM" id="MobiDB-lite"/>
    </source>
</evidence>
<dbReference type="InterPro" id="IPR037277">
    <property type="entry name" value="Granulin_sf"/>
</dbReference>
<dbReference type="Gene3D" id="2.10.25.160">
    <property type="entry name" value="Granulin"/>
    <property type="match status" value="1"/>
</dbReference>
<feature type="non-terminal residue" evidence="2">
    <location>
        <position position="1"/>
    </location>
</feature>
<dbReference type="EMBL" id="JARQWQ010000058">
    <property type="protein sequence ID" value="KAK2556025.1"/>
    <property type="molecule type" value="Genomic_DNA"/>
</dbReference>
<dbReference type="AlphaFoldDB" id="A0AAD9V087"/>
<keyword evidence="3" id="KW-1185">Reference proteome</keyword>
<dbReference type="Proteomes" id="UP001249851">
    <property type="component" value="Unassembled WGS sequence"/>
</dbReference>
<accession>A0AAD9V087</accession>
<feature type="region of interest" description="Disordered" evidence="1">
    <location>
        <begin position="1"/>
        <end position="27"/>
    </location>
</feature>
<proteinExistence type="predicted"/>
<reference evidence="2" key="2">
    <citation type="journal article" date="2023" name="Science">
        <title>Genomic signatures of disease resistance in endangered staghorn corals.</title>
        <authorList>
            <person name="Vollmer S.V."/>
            <person name="Selwyn J.D."/>
            <person name="Despard B.A."/>
            <person name="Roesel C.L."/>
        </authorList>
    </citation>
    <scope>NUCLEOTIDE SEQUENCE</scope>
    <source>
        <strain evidence="2">K2</strain>
    </source>
</reference>
<comment type="caution">
    <text evidence="2">The sequence shown here is derived from an EMBL/GenBank/DDBJ whole genome shotgun (WGS) entry which is preliminary data.</text>
</comment>
<name>A0AAD9V087_ACRCE</name>
<evidence type="ECO:0000313" key="2">
    <source>
        <dbReference type="EMBL" id="KAK2556025.1"/>
    </source>
</evidence>
<reference evidence="2" key="1">
    <citation type="journal article" date="2023" name="G3 (Bethesda)">
        <title>Whole genome assembly and annotation of the endangered Caribbean coral Acropora cervicornis.</title>
        <authorList>
            <person name="Selwyn J.D."/>
            <person name="Vollmer S.V."/>
        </authorList>
    </citation>
    <scope>NUCLEOTIDE SEQUENCE</scope>
    <source>
        <strain evidence="2">K2</strain>
    </source>
</reference>
<protein>
    <submittedName>
        <fullName evidence="2">Uncharacterized protein</fullName>
    </submittedName>
</protein>
<organism evidence="2 3">
    <name type="scientific">Acropora cervicornis</name>
    <name type="common">Staghorn coral</name>
    <dbReference type="NCBI Taxonomy" id="6130"/>
    <lineage>
        <taxon>Eukaryota</taxon>
        <taxon>Metazoa</taxon>
        <taxon>Cnidaria</taxon>
        <taxon>Anthozoa</taxon>
        <taxon>Hexacorallia</taxon>
        <taxon>Scleractinia</taxon>
        <taxon>Astrocoeniina</taxon>
        <taxon>Acroporidae</taxon>
        <taxon>Acropora</taxon>
    </lineage>
</organism>
<sequence>MDPKVNRVTPSQQAEQASKKTGVIGTSGDVFSPDEKHQCADGTTICELSPGIYGCCPIENARNIDKQYVLRGIPKFLNMINVLMYFKL</sequence>
<evidence type="ECO:0000313" key="3">
    <source>
        <dbReference type="Proteomes" id="UP001249851"/>
    </source>
</evidence>
<gene>
    <name evidence="2" type="ORF">P5673_022024</name>
</gene>